<name>A0ABQ1TQV7_9BACT</name>
<accession>A0ABQ1TQV7</accession>
<dbReference type="RefSeq" id="WP_188811167.1">
    <property type="nucleotide sequence ID" value="NZ_BMHT01000001.1"/>
</dbReference>
<evidence type="ECO:0000313" key="1">
    <source>
        <dbReference type="EMBL" id="GGE99646.1"/>
    </source>
</evidence>
<protein>
    <submittedName>
        <fullName evidence="1">Uncharacterized protein</fullName>
    </submittedName>
</protein>
<keyword evidence="2" id="KW-1185">Reference proteome</keyword>
<comment type="caution">
    <text evidence="1">The sequence shown here is derived from an EMBL/GenBank/DDBJ whole genome shotgun (WGS) entry which is preliminary data.</text>
</comment>
<organism evidence="1 2">
    <name type="scientific">Hymenobacter cavernae</name>
    <dbReference type="NCBI Taxonomy" id="2044852"/>
    <lineage>
        <taxon>Bacteria</taxon>
        <taxon>Pseudomonadati</taxon>
        <taxon>Bacteroidota</taxon>
        <taxon>Cytophagia</taxon>
        <taxon>Cytophagales</taxon>
        <taxon>Hymenobacteraceae</taxon>
        <taxon>Hymenobacter</taxon>
    </lineage>
</organism>
<proteinExistence type="predicted"/>
<gene>
    <name evidence="1" type="ORF">GCM10011383_08120</name>
</gene>
<dbReference type="EMBL" id="BMHT01000001">
    <property type="protein sequence ID" value="GGE99646.1"/>
    <property type="molecule type" value="Genomic_DNA"/>
</dbReference>
<evidence type="ECO:0000313" key="2">
    <source>
        <dbReference type="Proteomes" id="UP000632273"/>
    </source>
</evidence>
<reference evidence="2" key="1">
    <citation type="journal article" date="2019" name="Int. J. Syst. Evol. Microbiol.">
        <title>The Global Catalogue of Microorganisms (GCM) 10K type strain sequencing project: providing services to taxonomists for standard genome sequencing and annotation.</title>
        <authorList>
            <consortium name="The Broad Institute Genomics Platform"/>
            <consortium name="The Broad Institute Genome Sequencing Center for Infectious Disease"/>
            <person name="Wu L."/>
            <person name="Ma J."/>
        </authorList>
    </citation>
    <scope>NUCLEOTIDE SEQUENCE [LARGE SCALE GENOMIC DNA]</scope>
    <source>
        <strain evidence="2">CGMCC 1.15197</strain>
    </source>
</reference>
<sequence length="153" mass="16813">MRTVSPRNHYLGCAAKVTTPDHHVATPTCSFVLSRCLGSSSYYSLWLLEGTNLLEHWIVLADGSQGLRQPTIFLLQSVGGIMPAAHHDEGPCRLVVPHVNGLPETTNHTVRQALTKGCLTLQLEGKYLQGSYLLQRVGAGRGHTWQLMLLSKE</sequence>
<dbReference type="Proteomes" id="UP000632273">
    <property type="component" value="Unassembled WGS sequence"/>
</dbReference>